<proteinExistence type="predicted"/>
<dbReference type="EMBL" id="UZAH01000090">
    <property type="protein sequence ID" value="VDO18532.1"/>
    <property type="molecule type" value="Genomic_DNA"/>
</dbReference>
<name>A0A183F229_HELPZ</name>
<accession>A0A183F229</accession>
<gene>
    <name evidence="2" type="ORF">HPBE_LOCUS150</name>
</gene>
<sequence length="84" mass="9465">MEGGGKTSKGRPAIRSSKKKRVRGYLASGFGNHVNDIRKHKLLAMRTVAEEQPEGRSTAQHKPMALLDGQERMYMVNVQKWRTA</sequence>
<evidence type="ECO:0000313" key="4">
    <source>
        <dbReference type="WBParaSite" id="HPBE_0000014901-mRNA-1"/>
    </source>
</evidence>
<dbReference type="Proteomes" id="UP000050761">
    <property type="component" value="Unassembled WGS sequence"/>
</dbReference>
<reference evidence="4" key="2">
    <citation type="submission" date="2019-09" db="UniProtKB">
        <authorList>
            <consortium name="WormBaseParasite"/>
        </authorList>
    </citation>
    <scope>IDENTIFICATION</scope>
</reference>
<organism evidence="3 4">
    <name type="scientific">Heligmosomoides polygyrus</name>
    <name type="common">Parasitic roundworm</name>
    <dbReference type="NCBI Taxonomy" id="6339"/>
    <lineage>
        <taxon>Eukaryota</taxon>
        <taxon>Metazoa</taxon>
        <taxon>Ecdysozoa</taxon>
        <taxon>Nematoda</taxon>
        <taxon>Chromadorea</taxon>
        <taxon>Rhabditida</taxon>
        <taxon>Rhabditina</taxon>
        <taxon>Rhabditomorpha</taxon>
        <taxon>Strongyloidea</taxon>
        <taxon>Heligmosomidae</taxon>
        <taxon>Heligmosomoides</taxon>
    </lineage>
</organism>
<evidence type="ECO:0000313" key="3">
    <source>
        <dbReference type="Proteomes" id="UP000050761"/>
    </source>
</evidence>
<dbReference type="WBParaSite" id="HPBE_0000014901-mRNA-1">
    <property type="protein sequence ID" value="HPBE_0000014901-mRNA-1"/>
    <property type="gene ID" value="HPBE_0000014901"/>
</dbReference>
<keyword evidence="3" id="KW-1185">Reference proteome</keyword>
<accession>A0A3P7WM85</accession>
<feature type="region of interest" description="Disordered" evidence="1">
    <location>
        <begin position="1"/>
        <end position="21"/>
    </location>
</feature>
<reference evidence="2 3" key="1">
    <citation type="submission" date="2018-11" db="EMBL/GenBank/DDBJ databases">
        <authorList>
            <consortium name="Pathogen Informatics"/>
        </authorList>
    </citation>
    <scope>NUCLEOTIDE SEQUENCE [LARGE SCALE GENOMIC DNA]</scope>
</reference>
<dbReference type="AlphaFoldDB" id="A0A183F229"/>
<protein>
    <submittedName>
        <fullName evidence="2 4">Uncharacterized protein</fullName>
    </submittedName>
</protein>
<evidence type="ECO:0000256" key="1">
    <source>
        <dbReference type="SAM" id="MobiDB-lite"/>
    </source>
</evidence>
<evidence type="ECO:0000313" key="2">
    <source>
        <dbReference type="EMBL" id="VDO18532.1"/>
    </source>
</evidence>